<evidence type="ECO:0000313" key="1">
    <source>
        <dbReference type="EMBL" id="MET1256145.1"/>
    </source>
</evidence>
<protein>
    <submittedName>
        <fullName evidence="1">Uncharacterized protein</fullName>
    </submittedName>
</protein>
<proteinExistence type="predicted"/>
<dbReference type="Proteomes" id="UP001548189">
    <property type="component" value="Unassembled WGS sequence"/>
</dbReference>
<sequence length="125" mass="14291">MKSFKQYLKQQLLDEQNLQKIQLFEYEVYKPIPGTKNSYRQDAANTNTMTLKHSHIYAKLGGKGKELYSVNFNGTGHDGSSGIEIPQTHADHFRSLGYNIPPNNILESIVWDTLSINTDKLYLLD</sequence>
<accession>A0ABV2BW55</accession>
<dbReference type="EMBL" id="JBEVCJ010000017">
    <property type="protein sequence ID" value="MET1256145.1"/>
    <property type="molecule type" value="Genomic_DNA"/>
</dbReference>
<gene>
    <name evidence="1" type="ORF">ABVT43_13475</name>
</gene>
<organism evidence="1 2">
    <name type="scientific">Aliikangiella maris</name>
    <dbReference type="NCBI Taxonomy" id="3162458"/>
    <lineage>
        <taxon>Bacteria</taxon>
        <taxon>Pseudomonadati</taxon>
        <taxon>Pseudomonadota</taxon>
        <taxon>Gammaproteobacteria</taxon>
        <taxon>Oceanospirillales</taxon>
        <taxon>Pleioneaceae</taxon>
        <taxon>Aliikangiella</taxon>
    </lineage>
</organism>
<dbReference type="RefSeq" id="WP_353896730.1">
    <property type="nucleotide sequence ID" value="NZ_JBEVCJ010000017.1"/>
</dbReference>
<comment type="caution">
    <text evidence="1">The sequence shown here is derived from an EMBL/GenBank/DDBJ whole genome shotgun (WGS) entry which is preliminary data.</text>
</comment>
<reference evidence="1 2" key="1">
    <citation type="submission" date="2024-06" db="EMBL/GenBank/DDBJ databases">
        <authorList>
            <person name="Li F."/>
        </authorList>
    </citation>
    <scope>NUCLEOTIDE SEQUENCE [LARGE SCALE GENOMIC DNA]</scope>
    <source>
        <strain evidence="1 2">GXAS 311</strain>
    </source>
</reference>
<keyword evidence="2" id="KW-1185">Reference proteome</keyword>
<evidence type="ECO:0000313" key="2">
    <source>
        <dbReference type="Proteomes" id="UP001548189"/>
    </source>
</evidence>
<name>A0ABV2BW55_9GAMM</name>